<keyword evidence="4" id="KW-0732">Signal</keyword>
<organism evidence="8 9">
    <name type="scientific">Alistipes onderdonkii</name>
    <dbReference type="NCBI Taxonomy" id="328813"/>
    <lineage>
        <taxon>Bacteria</taxon>
        <taxon>Pseudomonadati</taxon>
        <taxon>Bacteroidota</taxon>
        <taxon>Bacteroidia</taxon>
        <taxon>Bacteroidales</taxon>
        <taxon>Rikenellaceae</taxon>
        <taxon>Alistipes</taxon>
    </lineage>
</organism>
<evidence type="ECO:0000256" key="3">
    <source>
        <dbReference type="ARBA" id="ARBA00022837"/>
    </source>
</evidence>
<evidence type="ECO:0000256" key="1">
    <source>
        <dbReference type="ARBA" id="ARBA00001913"/>
    </source>
</evidence>
<dbReference type="GO" id="GO:0005975">
    <property type="term" value="P:carbohydrate metabolic process"/>
    <property type="evidence" value="ECO:0007669"/>
    <property type="project" value="InterPro"/>
</dbReference>
<dbReference type="SUPFAM" id="SSF49785">
    <property type="entry name" value="Galactose-binding domain-like"/>
    <property type="match status" value="1"/>
</dbReference>
<dbReference type="EMBL" id="JANGBQ010000003">
    <property type="protein sequence ID" value="MCQ5081916.1"/>
    <property type="molecule type" value="Genomic_DNA"/>
</dbReference>
<evidence type="ECO:0000313" key="9">
    <source>
        <dbReference type="Proteomes" id="UP001205035"/>
    </source>
</evidence>
<dbReference type="Gene3D" id="1.20.1610.10">
    <property type="entry name" value="alpha-1,2-mannosidases domains"/>
    <property type="match status" value="1"/>
</dbReference>
<dbReference type="GO" id="GO:0006516">
    <property type="term" value="P:glycoprotein catabolic process"/>
    <property type="evidence" value="ECO:0007669"/>
    <property type="project" value="TreeGrafter"/>
</dbReference>
<keyword evidence="3" id="KW-0106">Calcium</keyword>
<dbReference type="InterPro" id="IPR008928">
    <property type="entry name" value="6-hairpin_glycosidase_sf"/>
</dbReference>
<dbReference type="InterPro" id="IPR055826">
    <property type="entry name" value="DUF7402"/>
</dbReference>
<accession>A0AAJ1FFE6</accession>
<dbReference type="Pfam" id="PF07971">
    <property type="entry name" value="Glyco_hydro_92"/>
    <property type="match status" value="1"/>
</dbReference>
<comment type="cofactor">
    <cofactor evidence="1">
        <name>Ca(2+)</name>
        <dbReference type="ChEBI" id="CHEBI:29108"/>
    </cofactor>
</comment>
<feature type="signal peptide" evidence="4">
    <location>
        <begin position="1"/>
        <end position="20"/>
    </location>
</feature>
<keyword evidence="8" id="KW-0378">Hydrolase</keyword>
<dbReference type="Gene3D" id="2.70.98.10">
    <property type="match status" value="1"/>
</dbReference>
<dbReference type="Pfam" id="PF17678">
    <property type="entry name" value="Glyco_hydro_92N"/>
    <property type="match status" value="1"/>
</dbReference>
<dbReference type="InterPro" id="IPR041371">
    <property type="entry name" value="GH92_N"/>
</dbReference>
<name>A0AAJ1FFE6_9BACT</name>
<dbReference type="InterPro" id="IPR005887">
    <property type="entry name" value="GH92_a_mannosidase_put"/>
</dbReference>
<evidence type="ECO:0000259" key="7">
    <source>
        <dbReference type="Pfam" id="PF24135"/>
    </source>
</evidence>
<evidence type="ECO:0000313" key="8">
    <source>
        <dbReference type="EMBL" id="MCQ5081916.1"/>
    </source>
</evidence>
<dbReference type="Gene3D" id="2.60.120.260">
    <property type="entry name" value="Galactose-binding domain-like"/>
    <property type="match status" value="1"/>
</dbReference>
<evidence type="ECO:0000256" key="4">
    <source>
        <dbReference type="SAM" id="SignalP"/>
    </source>
</evidence>
<evidence type="ECO:0000259" key="6">
    <source>
        <dbReference type="Pfam" id="PF17678"/>
    </source>
</evidence>
<dbReference type="SUPFAM" id="SSF48208">
    <property type="entry name" value="Six-hairpin glycosidases"/>
    <property type="match status" value="1"/>
</dbReference>
<comment type="caution">
    <text evidence="8">The sequence shown here is derived from an EMBL/GenBank/DDBJ whole genome shotgun (WGS) entry which is preliminary data.</text>
</comment>
<feature type="domain" description="Glycosyl hydrolase family 92 N-terminal" evidence="6">
    <location>
        <begin position="171"/>
        <end position="417"/>
    </location>
</feature>
<dbReference type="Gene3D" id="3.30.2080.10">
    <property type="entry name" value="GH92 mannosidase domain"/>
    <property type="match status" value="1"/>
</dbReference>
<dbReference type="GO" id="GO:0005829">
    <property type="term" value="C:cytosol"/>
    <property type="evidence" value="ECO:0007669"/>
    <property type="project" value="TreeGrafter"/>
</dbReference>
<dbReference type="InterPro" id="IPR012939">
    <property type="entry name" value="Glyco_hydro_92"/>
</dbReference>
<dbReference type="AlphaFoldDB" id="A0AAJ1FFE6"/>
<dbReference type="InterPro" id="IPR014718">
    <property type="entry name" value="GH-type_carb-bd"/>
</dbReference>
<dbReference type="InterPro" id="IPR050883">
    <property type="entry name" value="PNGase"/>
</dbReference>
<feature type="chain" id="PRO_5042516668" evidence="4">
    <location>
        <begin position="21"/>
        <end position="920"/>
    </location>
</feature>
<dbReference type="GO" id="GO:0030246">
    <property type="term" value="F:carbohydrate binding"/>
    <property type="evidence" value="ECO:0007669"/>
    <property type="project" value="InterPro"/>
</dbReference>
<dbReference type="Pfam" id="PF24135">
    <property type="entry name" value="DUF7402"/>
    <property type="match status" value="1"/>
</dbReference>
<dbReference type="RefSeq" id="WP_022333747.1">
    <property type="nucleotide sequence ID" value="NZ_JANGBQ010000003.1"/>
</dbReference>
<comment type="subunit">
    <text evidence="2">Monomer.</text>
</comment>
<dbReference type="InterPro" id="IPR008979">
    <property type="entry name" value="Galactose-bd-like_sf"/>
</dbReference>
<dbReference type="PANTHER" id="PTHR12143">
    <property type="entry name" value="PEPTIDE N-GLYCANASE PNGASE -RELATED"/>
    <property type="match status" value="1"/>
</dbReference>
<feature type="domain" description="Glycosyl hydrolase family 92" evidence="5">
    <location>
        <begin position="423"/>
        <end position="906"/>
    </location>
</feature>
<protein>
    <submittedName>
        <fullName evidence="8">GH92 family glycosyl hydrolase</fullName>
        <ecNumber evidence="8">3.2.1.-</ecNumber>
    </submittedName>
</protein>
<sequence>MKKELLTLFCVAGISFPALGGTYNITPKARATASSSLNADGDASKVNDGYIRLDNAGEWVSAAQMPYWQQLPYPWIRLDWDEEVTLSRIVLYDRPTGDAHTAGGDLFFSDGTRIGVVGIPDNGEPKVVEFAPKRVRWVKFEVNDAVGSHVGLSEIEAFPPAGAGGDFVSQVNPFIETTKGRYFFFITGNQPFGMIGAAPLTRNRNQYGGGYNYNSTEVLGFPQIHNWVLAGLTLMPTTGNVDPTLGEGHWKSHFRHEGEIAQPGYHRLFLEDYGIWVEQTATDRTGFYRLTFTRDAEAGILLNLGGYLASTTMCNARVRRVGEHEIEGSFDTYGRHWGGPENVRVYFVVRFDRPFDRLDGWAGTRRYSGIDSLEGSSEITRRHPREALSYLDSPTSGVAAHYGVRTGDRIHVRTAVSYVSTENARENLTHDATTWDFDAVRRAAQDEWNEWLGRIEVKGGTQQQRTKFYTDLWHVLLGRHKIDDVNGEYPDLTDGQRAGSFTRDIRVKTRTLPRDAAGRVVHHMYNSDAFWLTQWNLNVLWGLGWPEMPDEMSASLIRYADNGGLIPRGPCAGGYTYIMSGCPATPLIVSAYNKGLMRKCDPMHAFRTMQRNHMPGGMQGIGEFYLEHGYQPKNAGMTIESNFQDWALAQMAVRLGLEDEAAYFGNRSHGWRKLYRPDQQLLFPKDEQGQWLHDDPLRGTGWIEANAWQATWGVSHELPALATLMGGYDKFCEKLNYAFEQAAPQDFVFGYGQGYVSYANQPGCSNAHVFSWGGKPWLTQYWVRRVNEQAYGAITPDRGYGGHDEDQGQMGGVSALMSIGLFSTRGTAAARPVYEITSPVFDEVSIQLDKRYYPADRSDRFVIRTYGNSDKNCYIQRARLNGRVLNNFWFPHEEFARGGLLELWLGPEPNTRWGTGKLPE</sequence>
<proteinExistence type="predicted"/>
<gene>
    <name evidence="8" type="ORF">NE651_03310</name>
</gene>
<dbReference type="EC" id="3.2.1.-" evidence="8"/>
<dbReference type="GO" id="GO:0000224">
    <property type="term" value="F:peptide-N4-(N-acetyl-beta-glucosaminyl)asparagine amidase activity"/>
    <property type="evidence" value="ECO:0007669"/>
    <property type="project" value="TreeGrafter"/>
</dbReference>
<dbReference type="PANTHER" id="PTHR12143:SF39">
    <property type="entry name" value="SECRETED PROTEIN"/>
    <property type="match status" value="1"/>
</dbReference>
<keyword evidence="8" id="KW-0326">Glycosidase</keyword>
<evidence type="ECO:0000256" key="2">
    <source>
        <dbReference type="ARBA" id="ARBA00011245"/>
    </source>
</evidence>
<evidence type="ECO:0000259" key="5">
    <source>
        <dbReference type="Pfam" id="PF07971"/>
    </source>
</evidence>
<dbReference type="Gene3D" id="1.20.1050.60">
    <property type="entry name" value="alpha-1,2-mannosidase"/>
    <property type="match status" value="1"/>
</dbReference>
<feature type="domain" description="DUF7402" evidence="7">
    <location>
        <begin position="24"/>
        <end position="158"/>
    </location>
</feature>
<dbReference type="NCBIfam" id="TIGR01180">
    <property type="entry name" value="aman2_put"/>
    <property type="match status" value="1"/>
</dbReference>
<dbReference type="Proteomes" id="UP001205035">
    <property type="component" value="Unassembled WGS sequence"/>
</dbReference>
<reference evidence="8" key="1">
    <citation type="submission" date="2022-06" db="EMBL/GenBank/DDBJ databases">
        <title>Isolation of gut microbiota from human fecal samples.</title>
        <authorList>
            <person name="Pamer E.G."/>
            <person name="Barat B."/>
            <person name="Waligurski E."/>
            <person name="Medina S."/>
            <person name="Paddock L."/>
            <person name="Mostad J."/>
        </authorList>
    </citation>
    <scope>NUCLEOTIDE SEQUENCE</scope>
    <source>
        <strain evidence="8">DFI.6.22</strain>
    </source>
</reference>
<dbReference type="GO" id="GO:0016798">
    <property type="term" value="F:hydrolase activity, acting on glycosyl bonds"/>
    <property type="evidence" value="ECO:0007669"/>
    <property type="project" value="UniProtKB-KW"/>
</dbReference>